<feature type="compositionally biased region" description="Polar residues" evidence="1">
    <location>
        <begin position="9"/>
        <end position="22"/>
    </location>
</feature>
<protein>
    <recommendedName>
        <fullName evidence="4">Nutrient deprivation-induced protein</fullName>
    </recommendedName>
</protein>
<dbReference type="AlphaFoldDB" id="A0A838BCX6"/>
<accession>A0A838BCX6</accession>
<reference evidence="2 3" key="1">
    <citation type="submission" date="2020-07" db="EMBL/GenBank/DDBJ databases">
        <title>Definition of the novel symbiovar canariense within Mesorhizobium novociceri, a new species of genus Mesorhizobium nodulating Cicer canariense in the Caldera de Taburiente National Park (La Palma, Canary Islands).</title>
        <authorList>
            <person name="Leon-Barrios M."/>
            <person name="Perez-Yepez J."/>
            <person name="Flores-Felix J.D."/>
            <person name="Ramirez-Baena M.H."/>
            <person name="Pulido-Suarez L."/>
            <person name="Igual J.M."/>
            <person name="Velazquez E."/>
            <person name="Peix A."/>
        </authorList>
    </citation>
    <scope>NUCLEOTIDE SEQUENCE [LARGE SCALE GENOMIC DNA]</scope>
    <source>
        <strain evidence="2 3">CCANP35</strain>
    </source>
</reference>
<name>A0A838BCX6_9HYPH</name>
<dbReference type="RefSeq" id="WP_181061424.1">
    <property type="nucleotide sequence ID" value="NZ_JACDTY010000023.1"/>
</dbReference>
<feature type="region of interest" description="Disordered" evidence="1">
    <location>
        <begin position="1"/>
        <end position="58"/>
    </location>
</feature>
<sequence length="182" mass="18437">MQDDRGKNHPTTDFSDPQSNISKGGKKLSEAVSSAKDQLAEKTKDVVSEGKEALAAQGAAAQNNLSGAIAAFSGAIRAASEHLANSEQRGASKFALEAAGGLDRLSASLKDRPFEEVLSEIRTFGAQNPGVLVGGSVIAGLALGRFVKSSSPSTGSPATGSGTVGSEQGSGESGQSRWESST</sequence>
<keyword evidence="3" id="KW-1185">Reference proteome</keyword>
<feature type="compositionally biased region" description="Basic and acidic residues" evidence="1">
    <location>
        <begin position="38"/>
        <end position="52"/>
    </location>
</feature>
<comment type="caution">
    <text evidence="2">The sequence shown here is derived from an EMBL/GenBank/DDBJ whole genome shotgun (WGS) entry which is preliminary data.</text>
</comment>
<gene>
    <name evidence="2" type="ORF">H0241_30250</name>
</gene>
<feature type="region of interest" description="Disordered" evidence="1">
    <location>
        <begin position="149"/>
        <end position="182"/>
    </location>
</feature>
<evidence type="ECO:0000313" key="2">
    <source>
        <dbReference type="EMBL" id="MBA1144488.1"/>
    </source>
</evidence>
<organism evidence="2 3">
    <name type="scientific">Mesorhizobium neociceri</name>
    <dbReference type="NCBI Taxonomy" id="1307853"/>
    <lineage>
        <taxon>Bacteria</taxon>
        <taxon>Pseudomonadati</taxon>
        <taxon>Pseudomonadota</taxon>
        <taxon>Alphaproteobacteria</taxon>
        <taxon>Hyphomicrobiales</taxon>
        <taxon>Phyllobacteriaceae</taxon>
        <taxon>Mesorhizobium</taxon>
    </lineage>
</organism>
<evidence type="ECO:0000256" key="1">
    <source>
        <dbReference type="SAM" id="MobiDB-lite"/>
    </source>
</evidence>
<evidence type="ECO:0008006" key="4">
    <source>
        <dbReference type="Google" id="ProtNLM"/>
    </source>
</evidence>
<dbReference type="Proteomes" id="UP000558284">
    <property type="component" value="Unassembled WGS sequence"/>
</dbReference>
<dbReference type="EMBL" id="JACDTY010000023">
    <property type="protein sequence ID" value="MBA1144488.1"/>
    <property type="molecule type" value="Genomic_DNA"/>
</dbReference>
<evidence type="ECO:0000313" key="3">
    <source>
        <dbReference type="Proteomes" id="UP000558284"/>
    </source>
</evidence>
<proteinExistence type="predicted"/>